<evidence type="ECO:0000313" key="3">
    <source>
        <dbReference type="Proteomes" id="UP000228380"/>
    </source>
</evidence>
<dbReference type="GO" id="GO:0004523">
    <property type="term" value="F:RNA-DNA hybrid ribonuclease activity"/>
    <property type="evidence" value="ECO:0007669"/>
    <property type="project" value="InterPro"/>
</dbReference>
<evidence type="ECO:0000313" key="4">
    <source>
        <dbReference type="RefSeq" id="XP_038981196.1"/>
    </source>
</evidence>
<feature type="region of interest" description="Disordered" evidence="1">
    <location>
        <begin position="87"/>
        <end position="110"/>
    </location>
</feature>
<name>A0A8B9A3J4_PHODC</name>
<proteinExistence type="predicted"/>
<keyword evidence="3" id="KW-1185">Reference proteome</keyword>
<gene>
    <name evidence="4 5" type="primary">LOC103723714</name>
</gene>
<reference evidence="4 5" key="2">
    <citation type="submission" date="2025-04" db="UniProtKB">
        <authorList>
            <consortium name="RefSeq"/>
        </authorList>
    </citation>
    <scope>IDENTIFICATION</scope>
    <source>
        <tissue evidence="4 5">Young leaves</tissue>
    </source>
</reference>
<dbReference type="KEGG" id="pda:103723714"/>
<sequence>MEDKDKDLFLLELNSHSSSSPIPSPVPQNSTNSVSVPVLIELEPPCTPKSQTLAKDNQVLSSTRPLLIYSRKKVPIIQSMQIQDSELAAGNEDATGSTSTSTEQDQQANKHLKLGHSVKAQPISHNYMSCVLEFDGASKGNPGKAGAGAILRTEDGTVISRLREGLGVVTNNVAEYRALILGMKYALKKGFKQIRVQGDSNLVCMQVQDLWQTKNQNMANLCKEAKGLKDMFLSFKISHVRREFNSDADAQANLAVDLPVGKVCDEPGELC</sequence>
<accession>A0A8B9A3J4</accession>
<dbReference type="Gene3D" id="3.30.420.10">
    <property type="entry name" value="Ribonuclease H-like superfamily/Ribonuclease H"/>
    <property type="match status" value="1"/>
</dbReference>
<dbReference type="GO" id="GO:0003676">
    <property type="term" value="F:nucleic acid binding"/>
    <property type="evidence" value="ECO:0007669"/>
    <property type="project" value="InterPro"/>
</dbReference>
<dbReference type="CDD" id="cd09279">
    <property type="entry name" value="RNase_HI_like"/>
    <property type="match status" value="1"/>
</dbReference>
<evidence type="ECO:0000259" key="2">
    <source>
        <dbReference type="PROSITE" id="PS50879"/>
    </source>
</evidence>
<reference evidence="3" key="1">
    <citation type="journal article" date="2019" name="Nat. Commun.">
        <title>Genome-wide association mapping of date palm fruit traits.</title>
        <authorList>
            <person name="Hazzouri K.M."/>
            <person name="Gros-Balthazard M."/>
            <person name="Flowers J.M."/>
            <person name="Copetti D."/>
            <person name="Lemansour A."/>
            <person name="Lebrun M."/>
            <person name="Masmoudi K."/>
            <person name="Ferrand S."/>
            <person name="Dhar M.I."/>
            <person name="Fresquez Z.A."/>
            <person name="Rosas U."/>
            <person name="Zhang J."/>
            <person name="Talag J."/>
            <person name="Lee S."/>
            <person name="Kudrna D."/>
            <person name="Powell R.F."/>
            <person name="Leitch I.J."/>
            <person name="Krueger R.R."/>
            <person name="Wing R.A."/>
            <person name="Amiri K.M.A."/>
            <person name="Purugganan M.D."/>
        </authorList>
    </citation>
    <scope>NUCLEOTIDE SEQUENCE [LARGE SCALE GENOMIC DNA]</scope>
    <source>
        <strain evidence="3">cv. Khalas</strain>
    </source>
</reference>
<feature type="domain" description="RNase H type-1" evidence="2">
    <location>
        <begin position="126"/>
        <end position="257"/>
    </location>
</feature>
<dbReference type="RefSeq" id="XP_038981197.1">
    <property type="nucleotide sequence ID" value="XM_039125269.1"/>
</dbReference>
<evidence type="ECO:0000256" key="1">
    <source>
        <dbReference type="SAM" id="MobiDB-lite"/>
    </source>
</evidence>
<dbReference type="PROSITE" id="PS50879">
    <property type="entry name" value="RNASE_H_1"/>
    <property type="match status" value="1"/>
</dbReference>
<dbReference type="InterPro" id="IPR036397">
    <property type="entry name" value="RNaseH_sf"/>
</dbReference>
<dbReference type="RefSeq" id="XP_038981196.1">
    <property type="nucleotide sequence ID" value="XM_039125268.1"/>
</dbReference>
<feature type="compositionally biased region" description="Polar residues" evidence="1">
    <location>
        <begin position="94"/>
        <end position="109"/>
    </location>
</feature>
<dbReference type="InterPro" id="IPR012337">
    <property type="entry name" value="RNaseH-like_sf"/>
</dbReference>
<evidence type="ECO:0000313" key="5">
    <source>
        <dbReference type="RefSeq" id="XP_038981197.1"/>
    </source>
</evidence>
<dbReference type="SUPFAM" id="SSF53098">
    <property type="entry name" value="Ribonuclease H-like"/>
    <property type="match status" value="1"/>
</dbReference>
<dbReference type="InterPro" id="IPR002156">
    <property type="entry name" value="RNaseH_domain"/>
</dbReference>
<dbReference type="Proteomes" id="UP000228380">
    <property type="component" value="Chromosome 4"/>
</dbReference>
<organism evidence="3 4">
    <name type="scientific">Phoenix dactylifera</name>
    <name type="common">Date palm</name>
    <dbReference type="NCBI Taxonomy" id="42345"/>
    <lineage>
        <taxon>Eukaryota</taxon>
        <taxon>Viridiplantae</taxon>
        <taxon>Streptophyta</taxon>
        <taxon>Embryophyta</taxon>
        <taxon>Tracheophyta</taxon>
        <taxon>Spermatophyta</taxon>
        <taxon>Magnoliopsida</taxon>
        <taxon>Liliopsida</taxon>
        <taxon>Arecaceae</taxon>
        <taxon>Coryphoideae</taxon>
        <taxon>Phoeniceae</taxon>
        <taxon>Phoenix</taxon>
    </lineage>
</organism>
<dbReference type="PANTHER" id="PTHR46387">
    <property type="entry name" value="POLYNUCLEOTIDYL TRANSFERASE, RIBONUCLEASE H-LIKE SUPERFAMILY PROTEIN"/>
    <property type="match status" value="1"/>
</dbReference>
<protein>
    <submittedName>
        <fullName evidence="4 5">Uncharacterized protein LOC103723714 isoform X1</fullName>
    </submittedName>
</protein>
<dbReference type="Pfam" id="PF13456">
    <property type="entry name" value="RVT_3"/>
    <property type="match status" value="1"/>
</dbReference>
<dbReference type="FunFam" id="3.30.420.10:FF:000076">
    <property type="entry name" value="RBR-type E3 ubiquitin transferase"/>
    <property type="match status" value="1"/>
</dbReference>
<dbReference type="PANTHER" id="PTHR46387:SF2">
    <property type="entry name" value="RIBONUCLEASE HI"/>
    <property type="match status" value="1"/>
</dbReference>
<dbReference type="OrthoDB" id="2016287at2759"/>
<dbReference type="GeneID" id="103723714"/>
<dbReference type="AlphaFoldDB" id="A0A8B9A3J4"/>